<sequence>MGSADPVERQDDLGRSVIEIGKGFMDQGAHDPLLEPRIGGGRRPHGLEIVGERRQGDRRPFGSWGHRDVMIGDPRLELSHTRQGPVPAGFQFTCHEAVLGIGRIVLPEGPIGVVSGRLEIARHGLARFIAPCRDLRLGCPCGFYRGRLHDSQQRCFHQIVDPQAAERDA</sequence>
<dbReference type="Proteomes" id="UP001165667">
    <property type="component" value="Unassembled WGS sequence"/>
</dbReference>
<dbReference type="AlphaFoldDB" id="A0AA41Z9B8"/>
<evidence type="ECO:0000313" key="1">
    <source>
        <dbReference type="EMBL" id="MCW6511697.1"/>
    </source>
</evidence>
<proteinExistence type="predicted"/>
<accession>A0AA41Z9B8</accession>
<evidence type="ECO:0000313" key="2">
    <source>
        <dbReference type="Proteomes" id="UP001165667"/>
    </source>
</evidence>
<dbReference type="RefSeq" id="WP_282588076.1">
    <property type="nucleotide sequence ID" value="NZ_JAMOIM010000031.1"/>
</dbReference>
<gene>
    <name evidence="1" type="ORF">M8523_27385</name>
</gene>
<dbReference type="EMBL" id="JAMOIM010000031">
    <property type="protein sequence ID" value="MCW6511697.1"/>
    <property type="molecule type" value="Genomic_DNA"/>
</dbReference>
<protein>
    <submittedName>
        <fullName evidence="1">Uncharacterized protein</fullName>
    </submittedName>
</protein>
<name>A0AA41Z9B8_9HYPH</name>
<reference evidence="1" key="1">
    <citation type="submission" date="2022-05" db="EMBL/GenBank/DDBJ databases">
        <authorList>
            <person name="Pankratov T."/>
        </authorList>
    </citation>
    <scope>NUCLEOTIDE SEQUENCE</scope>
    <source>
        <strain evidence="1">BP6-180914</strain>
    </source>
</reference>
<keyword evidence="2" id="KW-1185">Reference proteome</keyword>
<organism evidence="1 2">
    <name type="scientific">Lichenifustis flavocetrariae</name>
    <dbReference type="NCBI Taxonomy" id="2949735"/>
    <lineage>
        <taxon>Bacteria</taxon>
        <taxon>Pseudomonadati</taxon>
        <taxon>Pseudomonadota</taxon>
        <taxon>Alphaproteobacteria</taxon>
        <taxon>Hyphomicrobiales</taxon>
        <taxon>Lichenihabitantaceae</taxon>
        <taxon>Lichenifustis</taxon>
    </lineage>
</organism>
<comment type="caution">
    <text evidence="1">The sequence shown here is derived from an EMBL/GenBank/DDBJ whole genome shotgun (WGS) entry which is preliminary data.</text>
</comment>
<feature type="non-terminal residue" evidence="1">
    <location>
        <position position="169"/>
    </location>
</feature>